<evidence type="ECO:0008006" key="4">
    <source>
        <dbReference type="Google" id="ProtNLM"/>
    </source>
</evidence>
<keyword evidence="3" id="KW-1185">Reference proteome</keyword>
<evidence type="ECO:0000256" key="1">
    <source>
        <dbReference type="SAM" id="MobiDB-lite"/>
    </source>
</evidence>
<sequence>MDEMDRIVICKGCGEPEYWGEMRWLSGRCTCRNCYRANWERKNGKPYVRDDLDGQRPTMEEYEKQEDSEGMPL</sequence>
<organism evidence="2 3">
    <name type="scientific">Dorea acetigenes</name>
    <dbReference type="NCBI Taxonomy" id="2981787"/>
    <lineage>
        <taxon>Bacteria</taxon>
        <taxon>Bacillati</taxon>
        <taxon>Bacillota</taxon>
        <taxon>Clostridia</taxon>
        <taxon>Lachnospirales</taxon>
        <taxon>Lachnospiraceae</taxon>
        <taxon>Dorea</taxon>
    </lineage>
</organism>
<evidence type="ECO:0000313" key="3">
    <source>
        <dbReference type="Proteomes" id="UP001652431"/>
    </source>
</evidence>
<gene>
    <name evidence="2" type="ORF">OCV99_03835</name>
</gene>
<dbReference type="Proteomes" id="UP001652431">
    <property type="component" value="Unassembled WGS sequence"/>
</dbReference>
<feature type="compositionally biased region" description="Basic and acidic residues" evidence="1">
    <location>
        <begin position="46"/>
        <end position="67"/>
    </location>
</feature>
<dbReference type="EMBL" id="JAOQJU010000002">
    <property type="protein sequence ID" value="MCU6685697.1"/>
    <property type="molecule type" value="Genomic_DNA"/>
</dbReference>
<proteinExistence type="predicted"/>
<name>A0ABT2RJV5_9FIRM</name>
<dbReference type="RefSeq" id="WP_158368354.1">
    <property type="nucleotide sequence ID" value="NZ_JAOQJU010000002.1"/>
</dbReference>
<evidence type="ECO:0000313" key="2">
    <source>
        <dbReference type="EMBL" id="MCU6685697.1"/>
    </source>
</evidence>
<protein>
    <recommendedName>
        <fullName evidence="4">Alanine racemase</fullName>
    </recommendedName>
</protein>
<comment type="caution">
    <text evidence="2">The sequence shown here is derived from an EMBL/GenBank/DDBJ whole genome shotgun (WGS) entry which is preliminary data.</text>
</comment>
<reference evidence="2 3" key="1">
    <citation type="journal article" date="2021" name="ISME Commun">
        <title>Automated analysis of genomic sequences facilitates high-throughput and comprehensive description of bacteria.</title>
        <authorList>
            <person name="Hitch T.C.A."/>
        </authorList>
    </citation>
    <scope>NUCLEOTIDE SEQUENCE [LARGE SCALE GENOMIC DNA]</scope>
    <source>
        <strain evidence="2 3">Sanger_03</strain>
    </source>
</reference>
<feature type="region of interest" description="Disordered" evidence="1">
    <location>
        <begin position="46"/>
        <end position="73"/>
    </location>
</feature>
<accession>A0ABT2RJV5</accession>